<dbReference type="PANTHER" id="PTHR48069:SF3">
    <property type="entry name" value="DIHYDROFOLATE REDUCTASE"/>
    <property type="match status" value="1"/>
</dbReference>
<dbReference type="GO" id="GO:0006730">
    <property type="term" value="P:one-carbon metabolic process"/>
    <property type="evidence" value="ECO:0007669"/>
    <property type="project" value="UniProtKB-KW"/>
</dbReference>
<dbReference type="Proteomes" id="UP000215145">
    <property type="component" value="Unassembled WGS sequence"/>
</dbReference>
<dbReference type="InterPro" id="IPR024072">
    <property type="entry name" value="DHFR-like_dom_sf"/>
</dbReference>
<dbReference type="GO" id="GO:0050661">
    <property type="term" value="F:NADP binding"/>
    <property type="evidence" value="ECO:0007669"/>
    <property type="project" value="InterPro"/>
</dbReference>
<evidence type="ECO:0000256" key="5">
    <source>
        <dbReference type="ARBA" id="ARBA00022857"/>
    </source>
</evidence>
<gene>
    <name evidence="11" type="ORF">CGZ75_07055</name>
</gene>
<comment type="caution">
    <text evidence="11">The sequence shown here is derived from an EMBL/GenBank/DDBJ whole genome shotgun (WGS) entry which is preliminary data.</text>
</comment>
<dbReference type="EC" id="1.5.1.3" evidence="3 7"/>
<accession>A0A229P3E2</accession>
<evidence type="ECO:0000313" key="11">
    <source>
        <dbReference type="EMBL" id="OXM16425.1"/>
    </source>
</evidence>
<reference evidence="11 12" key="1">
    <citation type="submission" date="2017-07" db="EMBL/GenBank/DDBJ databases">
        <title>Paenibacillus herberti R33 genome sequencing and assembly.</title>
        <authorList>
            <person name="Su W."/>
        </authorList>
    </citation>
    <scope>NUCLEOTIDE SEQUENCE [LARGE SCALE GENOMIC DNA]</scope>
    <source>
        <strain evidence="11 12">R33</strain>
    </source>
</reference>
<dbReference type="PROSITE" id="PS00075">
    <property type="entry name" value="DHFR_1"/>
    <property type="match status" value="1"/>
</dbReference>
<dbReference type="InterPro" id="IPR017925">
    <property type="entry name" value="DHFR_CS"/>
</dbReference>
<name>A0A229P3E2_9BACL</name>
<dbReference type="InterPro" id="IPR012259">
    <property type="entry name" value="DHFR"/>
</dbReference>
<dbReference type="PANTHER" id="PTHR48069">
    <property type="entry name" value="DIHYDROFOLATE REDUCTASE"/>
    <property type="match status" value="1"/>
</dbReference>
<dbReference type="AlphaFoldDB" id="A0A229P3E2"/>
<evidence type="ECO:0000313" key="12">
    <source>
        <dbReference type="Proteomes" id="UP000215145"/>
    </source>
</evidence>
<dbReference type="PIRSF" id="PIRSF000194">
    <property type="entry name" value="DHFR"/>
    <property type="match status" value="1"/>
</dbReference>
<dbReference type="PROSITE" id="PS51330">
    <property type="entry name" value="DHFR_2"/>
    <property type="match status" value="1"/>
</dbReference>
<evidence type="ECO:0000256" key="2">
    <source>
        <dbReference type="ARBA" id="ARBA00009539"/>
    </source>
</evidence>
<evidence type="ECO:0000256" key="7">
    <source>
        <dbReference type="PIRNR" id="PIRNR000194"/>
    </source>
</evidence>
<evidence type="ECO:0000256" key="4">
    <source>
        <dbReference type="ARBA" id="ARBA00022563"/>
    </source>
</evidence>
<dbReference type="GO" id="GO:0004146">
    <property type="term" value="F:dihydrofolate reductase activity"/>
    <property type="evidence" value="ECO:0007669"/>
    <property type="project" value="UniProtKB-EC"/>
</dbReference>
<sequence>MSVTMIACMDRDRLIGKGNDLPWKLPEDMRFFKNQTLGTAVLMGRKTFQSFGSRPLKGRRNLLLSRSEIELPEGVELFHTVEKALEAVPSDSELMVIGGEQIYRLMMQHADRLLLTEVNFSYGGGDAYFPEFSPEEWKLVESVPGQETGSQGETYTFNTYQRKSQARQL</sequence>
<comment type="catalytic activity">
    <reaction evidence="7">
        <text>(6S)-5,6,7,8-tetrahydrofolate + NADP(+) = 7,8-dihydrofolate + NADPH + H(+)</text>
        <dbReference type="Rhea" id="RHEA:15009"/>
        <dbReference type="ChEBI" id="CHEBI:15378"/>
        <dbReference type="ChEBI" id="CHEBI:57451"/>
        <dbReference type="ChEBI" id="CHEBI:57453"/>
        <dbReference type="ChEBI" id="CHEBI:57783"/>
        <dbReference type="ChEBI" id="CHEBI:58349"/>
        <dbReference type="EC" id="1.5.1.3"/>
    </reaction>
</comment>
<keyword evidence="12" id="KW-1185">Reference proteome</keyword>
<evidence type="ECO:0000256" key="8">
    <source>
        <dbReference type="RuleBase" id="RU004474"/>
    </source>
</evidence>
<organism evidence="11 12">
    <name type="scientific">Paenibacillus herberti</name>
    <dbReference type="NCBI Taxonomy" id="1619309"/>
    <lineage>
        <taxon>Bacteria</taxon>
        <taxon>Bacillati</taxon>
        <taxon>Bacillota</taxon>
        <taxon>Bacilli</taxon>
        <taxon>Bacillales</taxon>
        <taxon>Paenibacillaceae</taxon>
        <taxon>Paenibacillus</taxon>
    </lineage>
</organism>
<dbReference type="GO" id="GO:0046452">
    <property type="term" value="P:dihydrofolate metabolic process"/>
    <property type="evidence" value="ECO:0007669"/>
    <property type="project" value="TreeGrafter"/>
</dbReference>
<evidence type="ECO:0000259" key="10">
    <source>
        <dbReference type="PROSITE" id="PS51330"/>
    </source>
</evidence>
<dbReference type="InterPro" id="IPR001796">
    <property type="entry name" value="DHFR_dom"/>
</dbReference>
<evidence type="ECO:0000256" key="1">
    <source>
        <dbReference type="ARBA" id="ARBA00004903"/>
    </source>
</evidence>
<keyword evidence="4 7" id="KW-0554">One-carbon metabolism</keyword>
<keyword evidence="6 7" id="KW-0560">Oxidoreductase</keyword>
<evidence type="ECO:0000256" key="9">
    <source>
        <dbReference type="SAM" id="MobiDB-lite"/>
    </source>
</evidence>
<dbReference type="SUPFAM" id="SSF53597">
    <property type="entry name" value="Dihydrofolate reductase-like"/>
    <property type="match status" value="1"/>
</dbReference>
<dbReference type="RefSeq" id="WP_089523510.1">
    <property type="nucleotide sequence ID" value="NZ_NMUQ01000001.1"/>
</dbReference>
<dbReference type="EMBL" id="NMUQ01000001">
    <property type="protein sequence ID" value="OXM16425.1"/>
    <property type="molecule type" value="Genomic_DNA"/>
</dbReference>
<dbReference type="GO" id="GO:0046655">
    <property type="term" value="P:folic acid metabolic process"/>
    <property type="evidence" value="ECO:0007669"/>
    <property type="project" value="TreeGrafter"/>
</dbReference>
<comment type="function">
    <text evidence="7">Key enzyme in folate metabolism. Catalyzes an essential reaction for de novo glycine and purine synthesis, and for DNA precursor synthesis.</text>
</comment>
<keyword evidence="5 7" id="KW-0521">NADP</keyword>
<comment type="similarity">
    <text evidence="2 7 8">Belongs to the dihydrofolate reductase family.</text>
</comment>
<feature type="domain" description="DHFR" evidence="10">
    <location>
        <begin position="2"/>
        <end position="162"/>
    </location>
</feature>
<dbReference type="CDD" id="cd00209">
    <property type="entry name" value="DHFR"/>
    <property type="match status" value="1"/>
</dbReference>
<dbReference type="GO" id="GO:0046654">
    <property type="term" value="P:tetrahydrofolate biosynthetic process"/>
    <property type="evidence" value="ECO:0007669"/>
    <property type="project" value="UniProtKB-UniPathway"/>
</dbReference>
<evidence type="ECO:0000256" key="3">
    <source>
        <dbReference type="ARBA" id="ARBA00012856"/>
    </source>
</evidence>
<dbReference type="Gene3D" id="3.40.430.10">
    <property type="entry name" value="Dihydrofolate Reductase, subunit A"/>
    <property type="match status" value="1"/>
</dbReference>
<feature type="compositionally biased region" description="Polar residues" evidence="9">
    <location>
        <begin position="145"/>
        <end position="169"/>
    </location>
</feature>
<dbReference type="GO" id="GO:0005829">
    <property type="term" value="C:cytosol"/>
    <property type="evidence" value="ECO:0007669"/>
    <property type="project" value="TreeGrafter"/>
</dbReference>
<dbReference type="Pfam" id="PF00186">
    <property type="entry name" value="DHFR_1"/>
    <property type="match status" value="1"/>
</dbReference>
<dbReference type="UniPathway" id="UPA00077">
    <property type="reaction ID" value="UER00158"/>
</dbReference>
<proteinExistence type="inferred from homology"/>
<dbReference type="OrthoDB" id="9804315at2"/>
<evidence type="ECO:0000256" key="6">
    <source>
        <dbReference type="ARBA" id="ARBA00023002"/>
    </source>
</evidence>
<dbReference type="PRINTS" id="PR00070">
    <property type="entry name" value="DHFR"/>
</dbReference>
<comment type="pathway">
    <text evidence="1 7">Cofactor biosynthesis; tetrahydrofolate biosynthesis; 5,6,7,8-tetrahydrofolate from 7,8-dihydrofolate: step 1/1.</text>
</comment>
<feature type="region of interest" description="Disordered" evidence="9">
    <location>
        <begin position="144"/>
        <end position="169"/>
    </location>
</feature>
<protein>
    <recommendedName>
        <fullName evidence="3 7">Dihydrofolate reductase</fullName>
        <ecNumber evidence="3 7">1.5.1.3</ecNumber>
    </recommendedName>
</protein>